<keyword evidence="3" id="KW-1185">Reference proteome</keyword>
<feature type="compositionally biased region" description="Basic residues" evidence="1">
    <location>
        <begin position="27"/>
        <end position="41"/>
    </location>
</feature>
<evidence type="ECO:0000313" key="3">
    <source>
        <dbReference type="Proteomes" id="UP000299102"/>
    </source>
</evidence>
<organism evidence="2 3">
    <name type="scientific">Eumeta variegata</name>
    <name type="common">Bagworm moth</name>
    <name type="synonym">Eumeta japonica</name>
    <dbReference type="NCBI Taxonomy" id="151549"/>
    <lineage>
        <taxon>Eukaryota</taxon>
        <taxon>Metazoa</taxon>
        <taxon>Ecdysozoa</taxon>
        <taxon>Arthropoda</taxon>
        <taxon>Hexapoda</taxon>
        <taxon>Insecta</taxon>
        <taxon>Pterygota</taxon>
        <taxon>Neoptera</taxon>
        <taxon>Endopterygota</taxon>
        <taxon>Lepidoptera</taxon>
        <taxon>Glossata</taxon>
        <taxon>Ditrysia</taxon>
        <taxon>Tineoidea</taxon>
        <taxon>Psychidae</taxon>
        <taxon>Oiketicinae</taxon>
        <taxon>Eumeta</taxon>
    </lineage>
</organism>
<feature type="compositionally biased region" description="Basic residues" evidence="1">
    <location>
        <begin position="48"/>
        <end position="73"/>
    </location>
</feature>
<name>A0A4C1VLQ2_EUMVA</name>
<comment type="caution">
    <text evidence="2">The sequence shown here is derived from an EMBL/GenBank/DDBJ whole genome shotgun (WGS) entry which is preliminary data.</text>
</comment>
<evidence type="ECO:0000256" key="1">
    <source>
        <dbReference type="SAM" id="MobiDB-lite"/>
    </source>
</evidence>
<dbReference type="Proteomes" id="UP000299102">
    <property type="component" value="Unassembled WGS sequence"/>
</dbReference>
<evidence type="ECO:0000313" key="2">
    <source>
        <dbReference type="EMBL" id="GBP39966.1"/>
    </source>
</evidence>
<dbReference type="EMBL" id="BGZK01000374">
    <property type="protein sequence ID" value="GBP39966.1"/>
    <property type="molecule type" value="Genomic_DNA"/>
</dbReference>
<feature type="compositionally biased region" description="Low complexity" evidence="1">
    <location>
        <begin position="74"/>
        <end position="86"/>
    </location>
</feature>
<proteinExistence type="predicted"/>
<sequence>MGKAQAAVERSRSGTGRELTVSLGTASRRRAREPAATRRRPAPPPRIIKGRRRRGGRARLRPRRRQRRRRSGRRTSLGARAPARPGRGLRSRTGRASFTLIRGQKEVSARAPTKANGASPPARRGPGGGTARSALPALPLAQADTLFRNLFRRARVTHARARDERPAQAPTVTVRRVRGRFKGPPARLFIARAPRAPAIPSSRASRPAPLAPQAVHYLPHHILPFGYFIVLQRKNTLINYNAVRSPRAERKIFTLGAVF</sequence>
<accession>A0A4C1VLQ2</accession>
<feature type="region of interest" description="Disordered" evidence="1">
    <location>
        <begin position="1"/>
        <end position="134"/>
    </location>
</feature>
<gene>
    <name evidence="2" type="ORF">EVAR_39194_1</name>
</gene>
<feature type="compositionally biased region" description="Low complexity" evidence="1">
    <location>
        <begin position="115"/>
        <end position="124"/>
    </location>
</feature>
<protein>
    <submittedName>
        <fullName evidence="2">Uncharacterized protein</fullName>
    </submittedName>
</protein>
<reference evidence="2 3" key="1">
    <citation type="journal article" date="2019" name="Commun. Biol.">
        <title>The bagworm genome reveals a unique fibroin gene that provides high tensile strength.</title>
        <authorList>
            <person name="Kono N."/>
            <person name="Nakamura H."/>
            <person name="Ohtoshi R."/>
            <person name="Tomita M."/>
            <person name="Numata K."/>
            <person name="Arakawa K."/>
        </authorList>
    </citation>
    <scope>NUCLEOTIDE SEQUENCE [LARGE SCALE GENOMIC DNA]</scope>
</reference>
<dbReference type="AlphaFoldDB" id="A0A4C1VLQ2"/>